<dbReference type="EMBL" id="JBHFFA010000002">
    <property type="protein sequence ID" value="KAL2641865.1"/>
    <property type="molecule type" value="Genomic_DNA"/>
</dbReference>
<dbReference type="PANTHER" id="PTHR11129:SF10">
    <property type="entry name" value="PROTEIN PRENYLYLTRANSFERASE SUPERFAMILY PROTEIN"/>
    <property type="match status" value="1"/>
</dbReference>
<dbReference type="GO" id="GO:0004659">
    <property type="term" value="F:prenyltransferase activity"/>
    <property type="evidence" value="ECO:0007669"/>
    <property type="project" value="UniProtKB-KW"/>
</dbReference>
<proteinExistence type="inferred from homology"/>
<evidence type="ECO:0000256" key="3">
    <source>
        <dbReference type="ARBA" id="ARBA00022679"/>
    </source>
</evidence>
<feature type="region of interest" description="Disordered" evidence="5">
    <location>
        <begin position="51"/>
        <end position="84"/>
    </location>
</feature>
<dbReference type="AlphaFoldDB" id="A0ABD1Z249"/>
<organism evidence="6 7">
    <name type="scientific">Riccia fluitans</name>
    <dbReference type="NCBI Taxonomy" id="41844"/>
    <lineage>
        <taxon>Eukaryota</taxon>
        <taxon>Viridiplantae</taxon>
        <taxon>Streptophyta</taxon>
        <taxon>Embryophyta</taxon>
        <taxon>Marchantiophyta</taxon>
        <taxon>Marchantiopsida</taxon>
        <taxon>Marchantiidae</taxon>
        <taxon>Marchantiales</taxon>
        <taxon>Ricciaceae</taxon>
        <taxon>Riccia</taxon>
    </lineage>
</organism>
<keyword evidence="7" id="KW-1185">Reference proteome</keyword>
<evidence type="ECO:0000256" key="2">
    <source>
        <dbReference type="ARBA" id="ARBA00022602"/>
    </source>
</evidence>
<evidence type="ECO:0000256" key="4">
    <source>
        <dbReference type="ARBA" id="ARBA00022737"/>
    </source>
</evidence>
<dbReference type="Proteomes" id="UP001605036">
    <property type="component" value="Unassembled WGS sequence"/>
</dbReference>
<evidence type="ECO:0000256" key="5">
    <source>
        <dbReference type="SAM" id="MobiDB-lite"/>
    </source>
</evidence>
<evidence type="ECO:0000256" key="1">
    <source>
        <dbReference type="ARBA" id="ARBA00006734"/>
    </source>
</evidence>
<sequence>MDGPEEDNTTRGRVLLADLDLIFLNDPLIDELGFVHPSQLLSLHSDGAAATSKPPFVGRTPKSSSLTSGSSNPEDEPYAHADCSRKSEHGVDLIENLEDLPIDEGLVQNGVPYDRMAFWSGEHKLAISAVALAPLYKSAKEAFTFSSAEYKKLCQAEETASSAASQALEADMKHHGNGTVSPNQKKSALEDSLMSYSRALVLVNCDHATAWNMRKRLLPKRAADGDVLVAELRLAGVVLSCAPKSEETWAHRRWVICQMINNGVPRMKLDLILESESKLVEAVAERCPMNYRGWRHRGWLVTQMSFVQVAIELYRTKLWASLHVADNCCFHYRRTLLLQLLKSQVPGIVESRELAATAEEKELNMRVLKVALFDGSETRALWKEEVDWTKHLITRYLGREALWLHLRFLFYYWRLHIRRTVSPARAKEDPDGVQHECDSKHTFISMDSEQQFVSICLSACASNLTEDANKQREFAASYKLWVLMNGFQQQKQESRRLSAPPVDKRDSIRMLLNDMAPHRSKLWEGLLTGS</sequence>
<dbReference type="Gene3D" id="1.25.40.120">
    <property type="entry name" value="Protein prenylyltransferase"/>
    <property type="match status" value="1"/>
</dbReference>
<reference evidence="6 7" key="1">
    <citation type="submission" date="2024-09" db="EMBL/GenBank/DDBJ databases">
        <title>Chromosome-scale assembly of Riccia fluitans.</title>
        <authorList>
            <person name="Paukszto L."/>
            <person name="Sawicki J."/>
            <person name="Karawczyk K."/>
            <person name="Piernik-Szablinska J."/>
            <person name="Szczecinska M."/>
            <person name="Mazdziarz M."/>
        </authorList>
    </citation>
    <scope>NUCLEOTIDE SEQUENCE [LARGE SCALE GENOMIC DNA]</scope>
    <source>
        <strain evidence="6">Rf_01</strain>
        <tissue evidence="6">Aerial parts of the thallus</tissue>
    </source>
</reference>
<dbReference type="PANTHER" id="PTHR11129">
    <property type="entry name" value="PROTEIN FARNESYLTRANSFERASE ALPHA SUBUNIT/RAB GERANYLGERANYL TRANSFERASE ALPHA SUBUNIT"/>
    <property type="match status" value="1"/>
</dbReference>
<dbReference type="SUPFAM" id="SSF48439">
    <property type="entry name" value="Protein prenylyltransferase"/>
    <property type="match status" value="1"/>
</dbReference>
<dbReference type="Pfam" id="PF01239">
    <property type="entry name" value="PPTA"/>
    <property type="match status" value="2"/>
</dbReference>
<keyword evidence="3" id="KW-0808">Transferase</keyword>
<dbReference type="InterPro" id="IPR002088">
    <property type="entry name" value="Prenyl_trans_a"/>
</dbReference>
<comment type="similarity">
    <text evidence="1">Belongs to the protein prenyltransferase subunit alpha family.</text>
</comment>
<evidence type="ECO:0000313" key="6">
    <source>
        <dbReference type="EMBL" id="KAL2641865.1"/>
    </source>
</evidence>
<name>A0ABD1Z249_9MARC</name>
<protein>
    <recommendedName>
        <fullName evidence="8">Protein prenyltransferase alpha subunit repeat-containing protein 1</fullName>
    </recommendedName>
</protein>
<keyword evidence="4" id="KW-0677">Repeat</keyword>
<keyword evidence="2" id="KW-0637">Prenyltransferase</keyword>
<comment type="caution">
    <text evidence="6">The sequence shown here is derived from an EMBL/GenBank/DDBJ whole genome shotgun (WGS) entry which is preliminary data.</text>
</comment>
<evidence type="ECO:0000313" key="7">
    <source>
        <dbReference type="Proteomes" id="UP001605036"/>
    </source>
</evidence>
<evidence type="ECO:0008006" key="8">
    <source>
        <dbReference type="Google" id="ProtNLM"/>
    </source>
</evidence>
<accession>A0ABD1Z249</accession>
<gene>
    <name evidence="6" type="ORF">R1flu_009452</name>
</gene>